<keyword evidence="3" id="KW-1185">Reference proteome</keyword>
<accession>Q5GQV6</accession>
<reference evidence="2 4" key="3">
    <citation type="journal article" date="2015" name="PLoS ONE">
        <title>Spontaneous Deletion of an "ORFanage" Region Facilitates Host Adaptation in a "Photosynthetic" Cyanophage.</title>
        <authorList>
            <person name="Puxty R.J."/>
            <person name="Perez-Sepulveda B."/>
            <person name="Rihtman B."/>
            <person name="Evans D.J."/>
            <person name="Millard A.D."/>
            <person name="Scanlan D.J."/>
        </authorList>
    </citation>
    <scope>NUCLEOTIDE SEQUENCE [LARGE SCALE GENOMIC DNA]</scope>
</reference>
<dbReference type="EMBL" id="LN828717">
    <property type="protein sequence ID" value="CFW42247.1"/>
    <property type="molecule type" value="Genomic_DNA"/>
</dbReference>
<reference evidence="1 3" key="2">
    <citation type="journal article" date="2005" name="J. Bacteriol.">
        <title>The genome of S-PM2, a 'photosynthetic' T4-type bacteriophage that infects marine Synechococcus strains.</title>
        <authorList>
            <person name="Mann N.H."/>
            <person name="Clokie M.R."/>
            <person name="Millard A."/>
            <person name="Cook A."/>
            <person name="Wilson W.H."/>
            <person name="Wheatley P.J."/>
            <person name="Letarov A."/>
            <person name="Krisch H.M."/>
        </authorList>
    </citation>
    <scope>NUCLEOTIDE SEQUENCE</scope>
</reference>
<proteinExistence type="predicted"/>
<organism evidence="1 3">
    <name type="scientific">Synechococcus phage S-PM2</name>
    <dbReference type="NCBI Taxonomy" id="238854"/>
    <lineage>
        <taxon>Viruses</taxon>
        <taxon>Duplodnaviria</taxon>
        <taxon>Heunggongvirae</taxon>
        <taxon>Uroviricota</taxon>
        <taxon>Caudoviricetes</taxon>
        <taxon>Pantevenvirales</taxon>
        <taxon>Kyanoviridae</taxon>
        <taxon>Nodensvirus</taxon>
        <taxon>Nodensvirus spm2</taxon>
    </lineage>
</organism>
<reference evidence="1 3" key="1">
    <citation type="journal article" date="2004" name="Proc. Natl. Acad. Sci. U.S.A.">
        <title>Genetic organization of the psbAD region in phages infecting marine Synechococcus strains.</title>
        <authorList>
            <person name="Millard A."/>
            <person name="Clokie M.R."/>
            <person name="Shub D.A."/>
            <person name="Mann N.H."/>
        </authorList>
    </citation>
    <scope>NUCLEOTIDE SEQUENCE [LARGE SCALE GENOMIC DNA]</scope>
</reference>
<evidence type="ECO:0000313" key="3">
    <source>
        <dbReference type="Proteomes" id="UP000000994"/>
    </source>
</evidence>
<dbReference type="InterPro" id="IPR055667">
    <property type="entry name" value="DUF7243"/>
</dbReference>
<dbReference type="Proteomes" id="UP000246186">
    <property type="component" value="Genome"/>
</dbReference>
<protein>
    <submittedName>
        <fullName evidence="1">Hypothetical-Protein / belonging to T4-LIKE GC: 835</fullName>
    </submittedName>
</protein>
<gene>
    <name evidence="2" type="ORF">S-PM2d097</name>
    <name evidence="1" type="ORF">S-PM2p097</name>
</gene>
<dbReference type="EMBL" id="AJ630128">
    <property type="protein sequence ID" value="CAF34161.1"/>
    <property type="molecule type" value="Genomic_DNA"/>
</dbReference>
<dbReference type="KEGG" id="vg:3260311"/>
<reference evidence="2" key="4">
    <citation type="submission" date="2015-02" db="EMBL/GenBank/DDBJ databases">
        <authorList>
            <person name="Chooi Y.-H."/>
        </authorList>
    </citation>
    <scope>NUCLEOTIDE SEQUENCE</scope>
</reference>
<evidence type="ECO:0000313" key="4">
    <source>
        <dbReference type="Proteomes" id="UP000246186"/>
    </source>
</evidence>
<dbReference type="RefSeq" id="YP_195131.1">
    <property type="nucleotide sequence ID" value="NC_006820.1"/>
</dbReference>
<evidence type="ECO:0000313" key="2">
    <source>
        <dbReference type="EMBL" id="CFW42247.1"/>
    </source>
</evidence>
<dbReference type="Pfam" id="PF23891">
    <property type="entry name" value="DUF7243"/>
    <property type="match status" value="1"/>
</dbReference>
<sequence length="180" mass="18412">MTVFKIVQHVDDLTDNSDDVVTTPGHIIKTGIYRVSNAASTSAHFSINGNPNASTDVDAGHILANHEVIVKGLHGPKKAKVVSITAANPCVVTFEGNGQPFEVGDYVTLTGSSVAGYNTQISHALISAVSGNTATITANCSALAAFTGSATLSRSGKISAQGDTNNGLEIYVDEVAIVGG</sequence>
<dbReference type="InterPro" id="IPR042302">
    <property type="entry name" value="E1_FCCH_sf"/>
</dbReference>
<dbReference type="Gene3D" id="2.40.30.180">
    <property type="entry name" value="Ubiquitin-activating enzyme E1, FCCH domain"/>
    <property type="match status" value="1"/>
</dbReference>
<organismHost>
    <name type="scientific">Synechococcus</name>
    <dbReference type="NCBI Taxonomy" id="1129"/>
</organismHost>
<evidence type="ECO:0000313" key="1">
    <source>
        <dbReference type="EMBL" id="CAF34161.1"/>
    </source>
</evidence>
<dbReference type="Proteomes" id="UP000000994">
    <property type="component" value="Segment"/>
</dbReference>
<name>Q5GQV6_BPSYP</name>